<organism evidence="6 7">
    <name type="scientific">Rhodanobacter glycinis</name>
    <dbReference type="NCBI Taxonomy" id="582702"/>
    <lineage>
        <taxon>Bacteria</taxon>
        <taxon>Pseudomonadati</taxon>
        <taxon>Pseudomonadota</taxon>
        <taxon>Gammaproteobacteria</taxon>
        <taxon>Lysobacterales</taxon>
        <taxon>Rhodanobacteraceae</taxon>
        <taxon>Rhodanobacter</taxon>
    </lineage>
</organism>
<accession>A0A502BZM1</accession>
<dbReference type="SUPFAM" id="SSF53335">
    <property type="entry name" value="S-adenosyl-L-methionine-dependent methyltransferases"/>
    <property type="match status" value="1"/>
</dbReference>
<evidence type="ECO:0000313" key="7">
    <source>
        <dbReference type="Proteomes" id="UP000319486"/>
    </source>
</evidence>
<keyword evidence="1 6" id="KW-0489">Methyltransferase</keyword>
<proteinExistence type="predicted"/>
<feature type="transmembrane region" description="Helical" evidence="4">
    <location>
        <begin position="40"/>
        <end position="57"/>
    </location>
</feature>
<dbReference type="GO" id="GO:0032259">
    <property type="term" value="P:methylation"/>
    <property type="evidence" value="ECO:0007669"/>
    <property type="project" value="UniProtKB-KW"/>
</dbReference>
<evidence type="ECO:0000259" key="5">
    <source>
        <dbReference type="Pfam" id="PF13649"/>
    </source>
</evidence>
<dbReference type="CDD" id="cd02440">
    <property type="entry name" value="AdoMet_MTases"/>
    <property type="match status" value="1"/>
</dbReference>
<evidence type="ECO:0000256" key="1">
    <source>
        <dbReference type="ARBA" id="ARBA00022603"/>
    </source>
</evidence>
<comment type="caution">
    <text evidence="6">The sequence shown here is derived from an EMBL/GenBank/DDBJ whole genome shotgun (WGS) entry which is preliminary data.</text>
</comment>
<sequence length="237" mass="26021">MISVKRNGRYGIDAPYAPAMMIAGAVICIGLIVFAYLFQLWITAVILLGMAGVYLHTTRRGKFQVWRSLLAGAAIRGDERVLDLGCGRGAVLLMAAEYLPRGHAVGVDIWSIKDQSGNAMATTEQNALAEGVAGRVELHTADMRQLPFESGSFDLIVSSVAIHNINNALGRDQAIDEAWRVLRPGGRLLIADISKSRRYRQRLLALGATVVRRNLGWRMWWGGPWVPTMLVDARKPA</sequence>
<dbReference type="Pfam" id="PF13649">
    <property type="entry name" value="Methyltransf_25"/>
    <property type="match status" value="1"/>
</dbReference>
<keyword evidence="4" id="KW-0812">Transmembrane</keyword>
<reference evidence="6 7" key="1">
    <citation type="journal article" date="2019" name="Environ. Microbiol.">
        <title>Species interactions and distinct microbial communities in high Arctic permafrost affected cryosols are associated with the CH4 and CO2 gas fluxes.</title>
        <authorList>
            <person name="Altshuler I."/>
            <person name="Hamel J."/>
            <person name="Turney S."/>
            <person name="Magnuson E."/>
            <person name="Levesque R."/>
            <person name="Greer C."/>
            <person name="Whyte L.G."/>
        </authorList>
    </citation>
    <scope>NUCLEOTIDE SEQUENCE [LARGE SCALE GENOMIC DNA]</scope>
    <source>
        <strain evidence="6 7">S13Y</strain>
    </source>
</reference>
<gene>
    <name evidence="6" type="ORF">EAH88_16375</name>
</gene>
<dbReference type="PANTHER" id="PTHR45277">
    <property type="entry name" value="EXPRESSED PROTEIN"/>
    <property type="match status" value="1"/>
</dbReference>
<dbReference type="RefSeq" id="WP_140654787.1">
    <property type="nucleotide sequence ID" value="NZ_RCZO01000011.1"/>
</dbReference>
<dbReference type="PROSITE" id="PS01184">
    <property type="entry name" value="UBIE_2"/>
    <property type="match status" value="1"/>
</dbReference>
<dbReference type="Gene3D" id="3.40.50.150">
    <property type="entry name" value="Vaccinia Virus protein VP39"/>
    <property type="match status" value="1"/>
</dbReference>
<dbReference type="PANTHER" id="PTHR45277:SF1">
    <property type="entry name" value="EXPRESSED PROTEIN"/>
    <property type="match status" value="1"/>
</dbReference>
<dbReference type="InterPro" id="IPR041698">
    <property type="entry name" value="Methyltransf_25"/>
</dbReference>
<keyword evidence="3" id="KW-0949">S-adenosyl-L-methionine</keyword>
<evidence type="ECO:0000256" key="4">
    <source>
        <dbReference type="SAM" id="Phobius"/>
    </source>
</evidence>
<dbReference type="AlphaFoldDB" id="A0A502BZM1"/>
<keyword evidence="2 6" id="KW-0808">Transferase</keyword>
<evidence type="ECO:0000256" key="3">
    <source>
        <dbReference type="ARBA" id="ARBA00022691"/>
    </source>
</evidence>
<keyword evidence="7" id="KW-1185">Reference proteome</keyword>
<evidence type="ECO:0000256" key="2">
    <source>
        <dbReference type="ARBA" id="ARBA00022679"/>
    </source>
</evidence>
<dbReference type="EMBL" id="RCZO01000011">
    <property type="protein sequence ID" value="TPG04946.1"/>
    <property type="molecule type" value="Genomic_DNA"/>
</dbReference>
<keyword evidence="4" id="KW-1133">Transmembrane helix</keyword>
<feature type="transmembrane region" description="Helical" evidence="4">
    <location>
        <begin position="12"/>
        <end position="34"/>
    </location>
</feature>
<dbReference type="Proteomes" id="UP000319486">
    <property type="component" value="Unassembled WGS sequence"/>
</dbReference>
<dbReference type="InterPro" id="IPR023576">
    <property type="entry name" value="UbiE/COQ5_MeTrFase_CS"/>
</dbReference>
<feature type="domain" description="Methyltransferase" evidence="5">
    <location>
        <begin position="81"/>
        <end position="186"/>
    </location>
</feature>
<dbReference type="GO" id="GO:0008168">
    <property type="term" value="F:methyltransferase activity"/>
    <property type="evidence" value="ECO:0007669"/>
    <property type="project" value="UniProtKB-KW"/>
</dbReference>
<name>A0A502BZM1_9GAMM</name>
<evidence type="ECO:0000313" key="6">
    <source>
        <dbReference type="EMBL" id="TPG04946.1"/>
    </source>
</evidence>
<keyword evidence="4" id="KW-0472">Membrane</keyword>
<dbReference type="InterPro" id="IPR029063">
    <property type="entry name" value="SAM-dependent_MTases_sf"/>
</dbReference>
<protein>
    <submittedName>
        <fullName evidence="6">Class I SAM-dependent methyltransferase</fullName>
    </submittedName>
</protein>